<dbReference type="Pfam" id="PF00501">
    <property type="entry name" value="AMP-binding"/>
    <property type="match status" value="1"/>
</dbReference>
<dbReference type="InterPro" id="IPR042099">
    <property type="entry name" value="ANL_N_sf"/>
</dbReference>
<dbReference type="EMBL" id="WEGI01000008">
    <property type="protein sequence ID" value="MQY28313.1"/>
    <property type="molecule type" value="Genomic_DNA"/>
</dbReference>
<dbReference type="EC" id="6.2.1.3" evidence="5"/>
<comment type="caution">
    <text evidence="5">The sequence shown here is derived from an EMBL/GenBank/DDBJ whole genome shotgun (WGS) entry which is preliminary data.</text>
</comment>
<dbReference type="OrthoDB" id="9803968at2"/>
<keyword evidence="2 5" id="KW-0436">Ligase</keyword>
<dbReference type="PANTHER" id="PTHR43201:SF5">
    <property type="entry name" value="MEDIUM-CHAIN ACYL-COA LIGASE ACSF2, MITOCHONDRIAL"/>
    <property type="match status" value="1"/>
</dbReference>
<dbReference type="SUPFAM" id="SSF56801">
    <property type="entry name" value="Acetyl-CoA synthetase-like"/>
    <property type="match status" value="1"/>
</dbReference>
<accession>A0A7K0DRC0</accession>
<dbReference type="Pfam" id="PF13193">
    <property type="entry name" value="AMP-binding_C"/>
    <property type="match status" value="1"/>
</dbReference>
<evidence type="ECO:0000256" key="1">
    <source>
        <dbReference type="ARBA" id="ARBA00006432"/>
    </source>
</evidence>
<keyword evidence="6" id="KW-1185">Reference proteome</keyword>
<dbReference type="GO" id="GO:0031956">
    <property type="term" value="F:medium-chain fatty acid-CoA ligase activity"/>
    <property type="evidence" value="ECO:0007669"/>
    <property type="project" value="TreeGrafter"/>
</dbReference>
<feature type="domain" description="AMP-binding enzyme C-terminal" evidence="4">
    <location>
        <begin position="465"/>
        <end position="541"/>
    </location>
</feature>
<comment type="similarity">
    <text evidence="1">Belongs to the ATP-dependent AMP-binding enzyme family.</text>
</comment>
<proteinExistence type="inferred from homology"/>
<name>A0A7K0DRC0_9NOCA</name>
<evidence type="ECO:0000259" key="4">
    <source>
        <dbReference type="Pfam" id="PF13193"/>
    </source>
</evidence>
<dbReference type="InterPro" id="IPR000873">
    <property type="entry name" value="AMP-dep_synth/lig_dom"/>
</dbReference>
<feature type="domain" description="AMP-dependent synthetase/ligase" evidence="3">
    <location>
        <begin position="52"/>
        <end position="415"/>
    </location>
</feature>
<reference evidence="5 6" key="1">
    <citation type="submission" date="2019-10" db="EMBL/GenBank/DDBJ databases">
        <title>Nocardia macrotermitis sp. nov. and Nocardia aurantia sp. nov., isolated from the gut of fungus growing-termite Macrotermes natalensis.</title>
        <authorList>
            <person name="Benndorf R."/>
            <person name="Schwitalla J."/>
            <person name="Martin K."/>
            <person name="De Beer W."/>
            <person name="Kaster A.-K."/>
            <person name="Vollmers J."/>
            <person name="Poulsen M."/>
            <person name="Beemelmanns C."/>
        </authorList>
    </citation>
    <scope>NUCLEOTIDE SEQUENCE [LARGE SCALE GENOMIC DNA]</scope>
    <source>
        <strain evidence="5 6">RB56</strain>
    </source>
</reference>
<dbReference type="InterPro" id="IPR025110">
    <property type="entry name" value="AMP-bd_C"/>
</dbReference>
<protein>
    <submittedName>
        <fullName evidence="5">Long-chain-fatty-acid--CoA ligase FadD13</fullName>
        <ecNumber evidence="5">6.2.1.3</ecNumber>
    </submittedName>
</protein>
<gene>
    <name evidence="5" type="ORF">NRB56_38960</name>
</gene>
<sequence>MTNAVDPREFVAQIRARLSEPGAPFETVVEDVLGVPTAVLARRRRSLQELLDQAVEWGDRDYLVTAGSRMSFAEYESAVAGLARALAQRYGVGKGDRVGILAANTPEWLVAFGAAQALGAIAVGYNAWWALPEIAYGLAHTTPKVVVADAKRAAALAEAGAAVPVLTMAEDLPRLIAEHPGPRPRTPVSEDDPAVILYTSGTTGRPKGVVATQRNLLAIVDYHRFMDAVMAGFAGQPFAEPSDKRYLLTSPLFHIASLHNLALPRLATGAAVVIHSGGFDVDRVLRLVERERVTHWGAVPTMAHRLLQQDLSGYDLSSLAGFSLNTAPSSAAFHRRLRERLPVAEVALAVSYGLTEAGSAATVATTADLAAYPDTVGRAVFGVEVEVRDADGRPAPDGQDGEICIRSPYVMLGYWQDEAATAAAIDGERWLRSGDFGYLRDGCLFMSGRRSDLILRGGENVYPAEIESVLDEHPAVVESAVIGLPDEDLGQIVAAVAVVEDPAAVEEASLREFAASRLAYFKVPVRWLITAEPLPRNATGKVLRRGITI</sequence>
<dbReference type="Gene3D" id="3.30.300.30">
    <property type="match status" value="1"/>
</dbReference>
<dbReference type="PANTHER" id="PTHR43201">
    <property type="entry name" value="ACYL-COA SYNTHETASE"/>
    <property type="match status" value="1"/>
</dbReference>
<evidence type="ECO:0000256" key="2">
    <source>
        <dbReference type="ARBA" id="ARBA00022598"/>
    </source>
</evidence>
<evidence type="ECO:0000313" key="5">
    <source>
        <dbReference type="EMBL" id="MQY28313.1"/>
    </source>
</evidence>
<dbReference type="InterPro" id="IPR020845">
    <property type="entry name" value="AMP-binding_CS"/>
</dbReference>
<dbReference type="AlphaFoldDB" id="A0A7K0DRC0"/>
<dbReference type="Proteomes" id="UP000431401">
    <property type="component" value="Unassembled WGS sequence"/>
</dbReference>
<dbReference type="GO" id="GO:0004467">
    <property type="term" value="F:long-chain fatty acid-CoA ligase activity"/>
    <property type="evidence" value="ECO:0007669"/>
    <property type="project" value="UniProtKB-EC"/>
</dbReference>
<organism evidence="5 6">
    <name type="scientific">Nocardia aurantia</name>
    <dbReference type="NCBI Taxonomy" id="2585199"/>
    <lineage>
        <taxon>Bacteria</taxon>
        <taxon>Bacillati</taxon>
        <taxon>Actinomycetota</taxon>
        <taxon>Actinomycetes</taxon>
        <taxon>Mycobacteriales</taxon>
        <taxon>Nocardiaceae</taxon>
        <taxon>Nocardia</taxon>
    </lineage>
</organism>
<dbReference type="RefSeq" id="WP_153344157.1">
    <property type="nucleotide sequence ID" value="NZ_WEGI01000008.1"/>
</dbReference>
<dbReference type="InterPro" id="IPR045851">
    <property type="entry name" value="AMP-bd_C_sf"/>
</dbReference>
<dbReference type="Gene3D" id="3.40.50.12780">
    <property type="entry name" value="N-terminal domain of ligase-like"/>
    <property type="match status" value="1"/>
</dbReference>
<dbReference type="PROSITE" id="PS00455">
    <property type="entry name" value="AMP_BINDING"/>
    <property type="match status" value="1"/>
</dbReference>
<evidence type="ECO:0000313" key="6">
    <source>
        <dbReference type="Proteomes" id="UP000431401"/>
    </source>
</evidence>
<evidence type="ECO:0000259" key="3">
    <source>
        <dbReference type="Pfam" id="PF00501"/>
    </source>
</evidence>